<protein>
    <submittedName>
        <fullName evidence="1">Uncharacterized protein</fullName>
    </submittedName>
</protein>
<reference evidence="1 2" key="1">
    <citation type="submission" date="2023-06" db="EMBL/GenBank/DDBJ databases">
        <title>Actinomycetospora Odt1-22.</title>
        <authorList>
            <person name="Supong K."/>
        </authorList>
    </citation>
    <scope>NUCLEOTIDE SEQUENCE [LARGE SCALE GENOMIC DNA]</scope>
    <source>
        <strain evidence="1 2">Odt1-22</strain>
    </source>
</reference>
<dbReference type="RefSeq" id="WP_286050611.1">
    <property type="nucleotide sequence ID" value="NZ_JASVWF010000001.1"/>
</dbReference>
<name>A0ABT7M1Q2_9PSEU</name>
<organism evidence="1 2">
    <name type="scientific">Actinomycetospora termitidis</name>
    <dbReference type="NCBI Taxonomy" id="3053470"/>
    <lineage>
        <taxon>Bacteria</taxon>
        <taxon>Bacillati</taxon>
        <taxon>Actinomycetota</taxon>
        <taxon>Actinomycetes</taxon>
        <taxon>Pseudonocardiales</taxon>
        <taxon>Pseudonocardiaceae</taxon>
        <taxon>Actinomycetospora</taxon>
    </lineage>
</organism>
<gene>
    <name evidence="1" type="ORF">QRT03_01295</name>
</gene>
<dbReference type="Proteomes" id="UP001231924">
    <property type="component" value="Unassembled WGS sequence"/>
</dbReference>
<dbReference type="EMBL" id="JASVWF010000001">
    <property type="protein sequence ID" value="MDL5154579.1"/>
    <property type="molecule type" value="Genomic_DNA"/>
</dbReference>
<accession>A0ABT7M1Q2</accession>
<evidence type="ECO:0000313" key="2">
    <source>
        <dbReference type="Proteomes" id="UP001231924"/>
    </source>
</evidence>
<sequence>MLAELRSALALACLDDDTSVPLDHLGAGPVRSRADLAARIEALAQALLERMDAEDWDPGAAPRAVTSVLAASVPAAEAALLRAAGSRARLGEVR</sequence>
<keyword evidence="2" id="KW-1185">Reference proteome</keyword>
<proteinExistence type="predicted"/>
<evidence type="ECO:0000313" key="1">
    <source>
        <dbReference type="EMBL" id="MDL5154579.1"/>
    </source>
</evidence>
<comment type="caution">
    <text evidence="1">The sequence shown here is derived from an EMBL/GenBank/DDBJ whole genome shotgun (WGS) entry which is preliminary data.</text>
</comment>